<evidence type="ECO:0000256" key="1">
    <source>
        <dbReference type="SAM" id="Phobius"/>
    </source>
</evidence>
<reference evidence="2" key="2">
    <citation type="journal article" date="2015" name="Data Brief">
        <title>Shoot transcriptome of the giant reed, Arundo donax.</title>
        <authorList>
            <person name="Barrero R.A."/>
            <person name="Guerrero F.D."/>
            <person name="Moolhuijzen P."/>
            <person name="Goolsby J.A."/>
            <person name="Tidwell J."/>
            <person name="Bellgard S.E."/>
            <person name="Bellgard M.I."/>
        </authorList>
    </citation>
    <scope>NUCLEOTIDE SEQUENCE</scope>
    <source>
        <tissue evidence="2">Shoot tissue taken approximately 20 cm above the soil surface</tissue>
    </source>
</reference>
<keyword evidence="1" id="KW-0472">Membrane</keyword>
<organism evidence="2">
    <name type="scientific">Arundo donax</name>
    <name type="common">Giant reed</name>
    <name type="synonym">Donax arundinaceus</name>
    <dbReference type="NCBI Taxonomy" id="35708"/>
    <lineage>
        <taxon>Eukaryota</taxon>
        <taxon>Viridiplantae</taxon>
        <taxon>Streptophyta</taxon>
        <taxon>Embryophyta</taxon>
        <taxon>Tracheophyta</taxon>
        <taxon>Spermatophyta</taxon>
        <taxon>Magnoliopsida</taxon>
        <taxon>Liliopsida</taxon>
        <taxon>Poales</taxon>
        <taxon>Poaceae</taxon>
        <taxon>PACMAD clade</taxon>
        <taxon>Arundinoideae</taxon>
        <taxon>Arundineae</taxon>
        <taxon>Arundo</taxon>
    </lineage>
</organism>
<proteinExistence type="predicted"/>
<feature type="transmembrane region" description="Helical" evidence="1">
    <location>
        <begin position="6"/>
        <end position="28"/>
    </location>
</feature>
<evidence type="ECO:0000313" key="2">
    <source>
        <dbReference type="EMBL" id="JAD79057.1"/>
    </source>
</evidence>
<reference evidence="2" key="1">
    <citation type="submission" date="2014-09" db="EMBL/GenBank/DDBJ databases">
        <authorList>
            <person name="Magalhaes I.L.F."/>
            <person name="Oliveira U."/>
            <person name="Santos F.R."/>
            <person name="Vidigal T.H.D.A."/>
            <person name="Brescovit A.D."/>
            <person name="Santos A.J."/>
        </authorList>
    </citation>
    <scope>NUCLEOTIDE SEQUENCE</scope>
    <source>
        <tissue evidence="2">Shoot tissue taken approximately 20 cm above the soil surface</tissue>
    </source>
</reference>
<name>A0A0A9D5P7_ARUDO</name>
<accession>A0A0A9D5P7</accession>
<dbReference type="EMBL" id="GBRH01218838">
    <property type="protein sequence ID" value="JAD79057.1"/>
    <property type="molecule type" value="Transcribed_RNA"/>
</dbReference>
<dbReference type="AlphaFoldDB" id="A0A0A9D5P7"/>
<protein>
    <submittedName>
        <fullName evidence="2">Uncharacterized protein</fullName>
    </submittedName>
</protein>
<keyword evidence="1" id="KW-1133">Transmembrane helix</keyword>
<keyword evidence="1" id="KW-0812">Transmembrane</keyword>
<sequence>MTLIQIGIIYTPILIVILVTKCCSNVVFGNWKEEKFLVLYFKLETD</sequence>